<protein>
    <submittedName>
        <fullName evidence="2">Chemotaxis protein</fullName>
    </submittedName>
</protein>
<dbReference type="PROSITE" id="PS50851">
    <property type="entry name" value="CHEW"/>
    <property type="match status" value="1"/>
</dbReference>
<dbReference type="PANTHER" id="PTHR22617:SF43">
    <property type="entry name" value="PROTEIN PILI"/>
    <property type="match status" value="1"/>
</dbReference>
<dbReference type="RefSeq" id="WP_106759636.1">
    <property type="nucleotide sequence ID" value="NZ_PXWF02000297.1"/>
</dbReference>
<dbReference type="Gene3D" id="2.30.30.40">
    <property type="entry name" value="SH3 Domains"/>
    <property type="match status" value="1"/>
</dbReference>
<dbReference type="AlphaFoldDB" id="A0A2U2HEU7"/>
<name>A0A2U2HEU7_9BURK</name>
<dbReference type="OrthoDB" id="21913at2"/>
<dbReference type="EMBL" id="PXWF02000297">
    <property type="protein sequence ID" value="PWF42437.1"/>
    <property type="molecule type" value="Genomic_DNA"/>
</dbReference>
<sequence length="151" mass="15653">MKVLTVLIGAERYGLRLAALSRVLPAAQLKRLPLAPAFVAGVLDFHGQPVPVIDLARLAGGAPVEPCFDSRIILFDYPVDGGLRLLGLLAEHVTGVETVPDAALGDCGVRAAPFLGQVAGTAAGMLQLIEPAQLLTAEARALLFQPQAVAA</sequence>
<dbReference type="InterPro" id="IPR002545">
    <property type="entry name" value="CheW-lke_dom"/>
</dbReference>
<dbReference type="SUPFAM" id="SSF50341">
    <property type="entry name" value="CheW-like"/>
    <property type="match status" value="1"/>
</dbReference>
<dbReference type="InterPro" id="IPR039315">
    <property type="entry name" value="CheW"/>
</dbReference>
<dbReference type="Pfam" id="PF01584">
    <property type="entry name" value="CheW"/>
    <property type="match status" value="1"/>
</dbReference>
<evidence type="ECO:0000313" key="3">
    <source>
        <dbReference type="Proteomes" id="UP000241421"/>
    </source>
</evidence>
<organism evidence="2 3">
    <name type="scientific">Massilia glaciei</name>
    <dbReference type="NCBI Taxonomy" id="1524097"/>
    <lineage>
        <taxon>Bacteria</taxon>
        <taxon>Pseudomonadati</taxon>
        <taxon>Pseudomonadota</taxon>
        <taxon>Betaproteobacteria</taxon>
        <taxon>Burkholderiales</taxon>
        <taxon>Oxalobacteraceae</taxon>
        <taxon>Telluria group</taxon>
        <taxon>Massilia</taxon>
    </lineage>
</organism>
<dbReference type="InterPro" id="IPR036061">
    <property type="entry name" value="CheW-like_dom_sf"/>
</dbReference>
<comment type="caution">
    <text evidence="2">The sequence shown here is derived from an EMBL/GenBank/DDBJ whole genome shotgun (WGS) entry which is preliminary data.</text>
</comment>
<dbReference type="GO" id="GO:0007165">
    <property type="term" value="P:signal transduction"/>
    <property type="evidence" value="ECO:0007669"/>
    <property type="project" value="InterPro"/>
</dbReference>
<dbReference type="Gene3D" id="2.40.50.180">
    <property type="entry name" value="CheA-289, Domain 4"/>
    <property type="match status" value="1"/>
</dbReference>
<dbReference type="GO" id="GO:0006935">
    <property type="term" value="P:chemotaxis"/>
    <property type="evidence" value="ECO:0007669"/>
    <property type="project" value="InterPro"/>
</dbReference>
<dbReference type="Proteomes" id="UP000241421">
    <property type="component" value="Unassembled WGS sequence"/>
</dbReference>
<feature type="domain" description="CheW-like" evidence="1">
    <location>
        <begin position="1"/>
        <end position="140"/>
    </location>
</feature>
<gene>
    <name evidence="2" type="ORF">C7C56_022700</name>
</gene>
<dbReference type="SMART" id="SM00260">
    <property type="entry name" value="CheW"/>
    <property type="match status" value="1"/>
</dbReference>
<dbReference type="GO" id="GO:0005829">
    <property type="term" value="C:cytosol"/>
    <property type="evidence" value="ECO:0007669"/>
    <property type="project" value="TreeGrafter"/>
</dbReference>
<reference evidence="2 3" key="1">
    <citation type="submission" date="2018-04" db="EMBL/GenBank/DDBJ databases">
        <title>Massilia violaceinigra sp. nov., a novel purple-pigmented bacterium isolated from Tianshan glacier, Xinjiang, China.</title>
        <authorList>
            <person name="Wang H."/>
        </authorList>
    </citation>
    <scope>NUCLEOTIDE SEQUENCE [LARGE SCALE GENOMIC DNA]</scope>
    <source>
        <strain evidence="2 3">B448-2</strain>
    </source>
</reference>
<accession>A0A2U2HEU7</accession>
<dbReference type="PANTHER" id="PTHR22617">
    <property type="entry name" value="CHEMOTAXIS SENSOR HISTIDINE KINASE-RELATED"/>
    <property type="match status" value="1"/>
</dbReference>
<evidence type="ECO:0000313" key="2">
    <source>
        <dbReference type="EMBL" id="PWF42437.1"/>
    </source>
</evidence>
<keyword evidence="3" id="KW-1185">Reference proteome</keyword>
<proteinExistence type="predicted"/>
<evidence type="ECO:0000259" key="1">
    <source>
        <dbReference type="PROSITE" id="PS50851"/>
    </source>
</evidence>